<evidence type="ECO:0000256" key="2">
    <source>
        <dbReference type="SAM" id="SignalP"/>
    </source>
</evidence>
<dbReference type="PROSITE" id="PS51257">
    <property type="entry name" value="PROKAR_LIPOPROTEIN"/>
    <property type="match status" value="1"/>
</dbReference>
<feature type="compositionally biased region" description="Basic residues" evidence="1">
    <location>
        <begin position="69"/>
        <end position="81"/>
    </location>
</feature>
<organism evidence="3 4">
    <name type="scientific">Kitasatospora atroaurantiaca</name>
    <dbReference type="NCBI Taxonomy" id="285545"/>
    <lineage>
        <taxon>Bacteria</taxon>
        <taxon>Bacillati</taxon>
        <taxon>Actinomycetota</taxon>
        <taxon>Actinomycetes</taxon>
        <taxon>Kitasatosporales</taxon>
        <taxon>Streptomycetaceae</taxon>
        <taxon>Kitasatospora</taxon>
    </lineage>
</organism>
<reference evidence="3 4" key="1">
    <citation type="submission" date="2019-06" db="EMBL/GenBank/DDBJ databases">
        <title>Sequencing the genomes of 1000 actinobacteria strains.</title>
        <authorList>
            <person name="Klenk H.-P."/>
        </authorList>
    </citation>
    <scope>NUCLEOTIDE SEQUENCE [LARGE SCALE GENOMIC DNA]</scope>
    <source>
        <strain evidence="3 4">DSM 41649</strain>
    </source>
</reference>
<feature type="chain" id="PRO_5021874454" description="Secreted protein" evidence="2">
    <location>
        <begin position="22"/>
        <end position="115"/>
    </location>
</feature>
<feature type="signal peptide" evidence="2">
    <location>
        <begin position="1"/>
        <end position="21"/>
    </location>
</feature>
<evidence type="ECO:0000313" key="3">
    <source>
        <dbReference type="EMBL" id="TWE18260.1"/>
    </source>
</evidence>
<keyword evidence="2" id="KW-0732">Signal</keyword>
<sequence>MIRRWALATGVVLAVLLTATACSGESEDPCGDSQAAERADEPVPAGDPVVAGEPVLTAQLLAKSGKGSKGSKGRRVVHHHSNSNSSSGRSDGCGVPSPSPSVSLTPRIPAAPTKR</sequence>
<evidence type="ECO:0008006" key="5">
    <source>
        <dbReference type="Google" id="ProtNLM"/>
    </source>
</evidence>
<dbReference type="AlphaFoldDB" id="A0A561ERM0"/>
<dbReference type="Proteomes" id="UP000318416">
    <property type="component" value="Unassembled WGS sequence"/>
</dbReference>
<protein>
    <recommendedName>
        <fullName evidence="5">Secreted protein</fullName>
    </recommendedName>
</protein>
<gene>
    <name evidence="3" type="ORF">FB465_3314</name>
</gene>
<accession>A0A561ERM0</accession>
<dbReference type="EMBL" id="VIVR01000001">
    <property type="protein sequence ID" value="TWE18260.1"/>
    <property type="molecule type" value="Genomic_DNA"/>
</dbReference>
<dbReference type="RefSeq" id="WP_145791443.1">
    <property type="nucleotide sequence ID" value="NZ_BAAABR010000029.1"/>
</dbReference>
<feature type="region of interest" description="Disordered" evidence="1">
    <location>
        <begin position="63"/>
        <end position="115"/>
    </location>
</feature>
<name>A0A561ERM0_9ACTN</name>
<evidence type="ECO:0000313" key="4">
    <source>
        <dbReference type="Proteomes" id="UP000318416"/>
    </source>
</evidence>
<keyword evidence="4" id="KW-1185">Reference proteome</keyword>
<comment type="caution">
    <text evidence="3">The sequence shown here is derived from an EMBL/GenBank/DDBJ whole genome shotgun (WGS) entry which is preliminary data.</text>
</comment>
<feature type="region of interest" description="Disordered" evidence="1">
    <location>
        <begin position="23"/>
        <end position="50"/>
    </location>
</feature>
<proteinExistence type="predicted"/>
<evidence type="ECO:0000256" key="1">
    <source>
        <dbReference type="SAM" id="MobiDB-lite"/>
    </source>
</evidence>